<feature type="domain" description="Nucleoside diphosphate kinase-like" evidence="13">
    <location>
        <begin position="141"/>
        <end position="258"/>
    </location>
</feature>
<dbReference type="Gene3D" id="3.30.70.141">
    <property type="entry name" value="Nucleoside diphosphate kinase-like domain"/>
    <property type="match status" value="1"/>
</dbReference>
<dbReference type="SUPFAM" id="SSF54919">
    <property type="entry name" value="Nucleoside diphosphate kinase, NDK"/>
    <property type="match status" value="1"/>
</dbReference>
<organism evidence="14 15">
    <name type="scientific">Vitis vinifera</name>
    <name type="common">Grape</name>
    <dbReference type="NCBI Taxonomy" id="29760"/>
    <lineage>
        <taxon>Eukaryota</taxon>
        <taxon>Viridiplantae</taxon>
        <taxon>Streptophyta</taxon>
        <taxon>Embryophyta</taxon>
        <taxon>Tracheophyta</taxon>
        <taxon>Spermatophyta</taxon>
        <taxon>Magnoliopsida</taxon>
        <taxon>eudicotyledons</taxon>
        <taxon>Gunneridae</taxon>
        <taxon>Pentapetalae</taxon>
        <taxon>rosids</taxon>
        <taxon>Vitales</taxon>
        <taxon>Vitaceae</taxon>
        <taxon>Viteae</taxon>
        <taxon>Vitis</taxon>
    </lineage>
</organism>
<dbReference type="EC" id="2.7.4.6" evidence="11"/>
<keyword evidence="12" id="KW-0472">Membrane</keyword>
<feature type="transmembrane region" description="Helical" evidence="12">
    <location>
        <begin position="70"/>
        <end position="91"/>
    </location>
</feature>
<dbReference type="PROSITE" id="PS00469">
    <property type="entry name" value="NDPK"/>
    <property type="match status" value="1"/>
</dbReference>
<evidence type="ECO:0000256" key="11">
    <source>
        <dbReference type="RuleBase" id="RU004013"/>
    </source>
</evidence>
<proteinExistence type="inferred from homology"/>
<dbReference type="CDD" id="cd04413">
    <property type="entry name" value="NDPk_I"/>
    <property type="match status" value="1"/>
</dbReference>
<gene>
    <name evidence="14" type="primary">NDPK2_2</name>
    <name evidence="14" type="ORF">CK203_055347</name>
</gene>
<dbReference type="InterPro" id="IPR001564">
    <property type="entry name" value="Nucleoside_diP_kinase"/>
</dbReference>
<keyword evidence="12" id="KW-0812">Transmembrane</keyword>
<protein>
    <recommendedName>
        <fullName evidence="11">Nucleoside diphosphate kinase</fullName>
        <ecNumber evidence="11">2.7.4.6</ecNumber>
    </recommendedName>
</protein>
<evidence type="ECO:0000256" key="12">
    <source>
        <dbReference type="SAM" id="Phobius"/>
    </source>
</evidence>
<comment type="caution">
    <text evidence="9">Lacks conserved residue(s) required for the propagation of feature annotation.</text>
</comment>
<accession>A0A438GSX0</accession>
<keyword evidence="5 11" id="KW-0808">Transferase</keyword>
<keyword evidence="12" id="KW-1133">Transmembrane helix</keyword>
<dbReference type="GO" id="GO:0006228">
    <property type="term" value="P:UTP biosynthetic process"/>
    <property type="evidence" value="ECO:0007669"/>
    <property type="project" value="InterPro"/>
</dbReference>
<dbReference type="GO" id="GO:0006241">
    <property type="term" value="P:CTP biosynthetic process"/>
    <property type="evidence" value="ECO:0007669"/>
    <property type="project" value="InterPro"/>
</dbReference>
<evidence type="ECO:0000313" key="14">
    <source>
        <dbReference type="EMBL" id="RVW75316.1"/>
    </source>
</evidence>
<dbReference type="PROSITE" id="PS51374">
    <property type="entry name" value="NDPK_LIKE"/>
    <property type="match status" value="1"/>
</dbReference>
<dbReference type="EMBL" id="QGNW01000352">
    <property type="protein sequence ID" value="RVW75316.1"/>
    <property type="molecule type" value="Genomic_DNA"/>
</dbReference>
<dbReference type="Pfam" id="PF00334">
    <property type="entry name" value="NDK"/>
    <property type="match status" value="1"/>
</dbReference>
<dbReference type="GO" id="GO:0042542">
    <property type="term" value="P:response to hydrogen peroxide"/>
    <property type="evidence" value="ECO:0007669"/>
    <property type="project" value="UniProtKB-ARBA"/>
</dbReference>
<evidence type="ECO:0000256" key="2">
    <source>
        <dbReference type="ARBA" id="ARBA00000937"/>
    </source>
</evidence>
<dbReference type="GO" id="GO:0005524">
    <property type="term" value="F:ATP binding"/>
    <property type="evidence" value="ECO:0007669"/>
    <property type="project" value="UniProtKB-KW"/>
</dbReference>
<comment type="catalytic activity">
    <reaction evidence="1 11">
        <text>a 2'-deoxyribonucleoside 5'-diphosphate + ATP = a 2'-deoxyribonucleoside 5'-triphosphate + ADP</text>
        <dbReference type="Rhea" id="RHEA:44640"/>
        <dbReference type="ChEBI" id="CHEBI:30616"/>
        <dbReference type="ChEBI" id="CHEBI:61560"/>
        <dbReference type="ChEBI" id="CHEBI:73316"/>
        <dbReference type="ChEBI" id="CHEBI:456216"/>
        <dbReference type="EC" id="2.7.4.6"/>
    </reaction>
</comment>
<dbReference type="GO" id="GO:0006183">
    <property type="term" value="P:GTP biosynthetic process"/>
    <property type="evidence" value="ECO:0007669"/>
    <property type="project" value="InterPro"/>
</dbReference>
<comment type="cofactor">
    <cofactor evidence="3">
        <name>Mg(2+)</name>
        <dbReference type="ChEBI" id="CHEBI:18420"/>
    </cofactor>
</comment>
<reference evidence="14 15" key="1">
    <citation type="journal article" date="2018" name="PLoS Genet.">
        <title>Population sequencing reveals clonal diversity and ancestral inbreeding in the grapevine cultivar Chardonnay.</title>
        <authorList>
            <person name="Roach M.J."/>
            <person name="Johnson D.L."/>
            <person name="Bohlmann J."/>
            <person name="van Vuuren H.J."/>
            <person name="Jones S.J."/>
            <person name="Pretorius I.S."/>
            <person name="Schmidt S.A."/>
            <person name="Borneman A.R."/>
        </authorList>
    </citation>
    <scope>NUCLEOTIDE SEQUENCE [LARGE SCALE GENOMIC DNA]</scope>
    <source>
        <strain evidence="15">cv. Chardonnay</strain>
        <tissue evidence="14">Leaf</tissue>
    </source>
</reference>
<dbReference type="PRINTS" id="PR01243">
    <property type="entry name" value="NUCDPKINASE"/>
</dbReference>
<comment type="caution">
    <text evidence="14">The sequence shown here is derived from an EMBL/GenBank/DDBJ whole genome shotgun (WGS) entry which is preliminary data.</text>
</comment>
<comment type="catalytic activity">
    <reaction evidence="2">
        <text>a ribonucleoside 5'-diphosphate + ATP = a ribonucleoside 5'-triphosphate + ADP</text>
        <dbReference type="Rhea" id="RHEA:18113"/>
        <dbReference type="ChEBI" id="CHEBI:30616"/>
        <dbReference type="ChEBI" id="CHEBI:57930"/>
        <dbReference type="ChEBI" id="CHEBI:61557"/>
        <dbReference type="ChEBI" id="CHEBI:456216"/>
        <dbReference type="EC" id="2.7.4.6"/>
    </reaction>
</comment>
<dbReference type="InterPro" id="IPR036850">
    <property type="entry name" value="NDK-like_dom_sf"/>
</dbReference>
<dbReference type="PANTHER" id="PTHR11349">
    <property type="entry name" value="NUCLEOSIDE DIPHOSPHATE KINASE"/>
    <property type="match status" value="1"/>
</dbReference>
<evidence type="ECO:0000313" key="15">
    <source>
        <dbReference type="Proteomes" id="UP000288805"/>
    </source>
</evidence>
<keyword evidence="8 11" id="KW-0067">ATP-binding</keyword>
<comment type="similarity">
    <text evidence="4 9 10">Belongs to the NDK family.</text>
</comment>
<dbReference type="Proteomes" id="UP000288805">
    <property type="component" value="Unassembled WGS sequence"/>
</dbReference>
<name>A0A438GSX0_VITVI</name>
<evidence type="ECO:0000256" key="8">
    <source>
        <dbReference type="ARBA" id="ARBA00022840"/>
    </source>
</evidence>
<dbReference type="SMART" id="SM00562">
    <property type="entry name" value="NDK"/>
    <property type="match status" value="1"/>
</dbReference>
<evidence type="ECO:0000256" key="7">
    <source>
        <dbReference type="ARBA" id="ARBA00022777"/>
    </source>
</evidence>
<dbReference type="AlphaFoldDB" id="A0A438GSX0"/>
<dbReference type="InterPro" id="IPR034907">
    <property type="entry name" value="NDK-like_dom"/>
</dbReference>
<dbReference type="GO" id="GO:0004550">
    <property type="term" value="F:nucleoside diphosphate kinase activity"/>
    <property type="evidence" value="ECO:0007669"/>
    <property type="project" value="UniProtKB-EC"/>
</dbReference>
<sequence>MEAAAVLGARPSVSSSYLHSQTQRHCSLYVVSQKPTLRSDHRRLAAFHSPSNLFSYSPFRPHARSTKPRIFLPHLVASMVVVLSLALAPIACKFWETPSRLKKLTSWSNPTAFNGAQPHRVENKIQDSKFNLLSFSEHFLATKRFEKKGFKLTGLKLFQCPKQLAEEHYKDLKEKSFFPKLIEYITSGPVVCMAWEGVGVVASARKLIGSTNPLQAEPGTIRGDLAVQTGRNVVHGSDSPENGKREISLWFKEGELCEWAPVQAPWLRE</sequence>
<evidence type="ECO:0000256" key="9">
    <source>
        <dbReference type="PROSITE-ProRule" id="PRU00706"/>
    </source>
</evidence>
<keyword evidence="6 11" id="KW-0547">Nucleotide-binding</keyword>
<evidence type="ECO:0000256" key="5">
    <source>
        <dbReference type="ARBA" id="ARBA00022679"/>
    </source>
</evidence>
<dbReference type="FunFam" id="3.30.70.141:FF:000002">
    <property type="entry name" value="Nucleoside diphosphate kinase"/>
    <property type="match status" value="1"/>
</dbReference>
<dbReference type="InterPro" id="IPR023005">
    <property type="entry name" value="Nucleoside_diP_kinase_AS"/>
</dbReference>
<dbReference type="NCBIfam" id="NF001908">
    <property type="entry name" value="PRK00668.1"/>
    <property type="match status" value="1"/>
</dbReference>
<evidence type="ECO:0000256" key="10">
    <source>
        <dbReference type="RuleBase" id="RU004011"/>
    </source>
</evidence>
<evidence type="ECO:0000256" key="6">
    <source>
        <dbReference type="ARBA" id="ARBA00022741"/>
    </source>
</evidence>
<evidence type="ECO:0000256" key="3">
    <source>
        <dbReference type="ARBA" id="ARBA00001946"/>
    </source>
</evidence>
<evidence type="ECO:0000256" key="4">
    <source>
        <dbReference type="ARBA" id="ARBA00008142"/>
    </source>
</evidence>
<keyword evidence="7 11" id="KW-0418">Kinase</keyword>
<evidence type="ECO:0000256" key="1">
    <source>
        <dbReference type="ARBA" id="ARBA00000082"/>
    </source>
</evidence>
<evidence type="ECO:0000259" key="13">
    <source>
        <dbReference type="SMART" id="SM00562"/>
    </source>
</evidence>